<dbReference type="EMBL" id="CM000584">
    <property type="protein sequence ID" value="EWG45968.1"/>
    <property type="molecule type" value="Genomic_DNA"/>
</dbReference>
<keyword evidence="3" id="KW-1185">Reference proteome</keyword>
<reference evidence="2 3" key="1">
    <citation type="journal article" date="2010" name="Nature">
        <title>Comparative genomics reveals mobile pathogenicity chromosomes in Fusarium.</title>
        <authorList>
            <person name="Ma L.J."/>
            <person name="van der Does H.C."/>
            <person name="Borkovich K.A."/>
            <person name="Coleman J.J."/>
            <person name="Daboussi M.J."/>
            <person name="Di Pietro A."/>
            <person name="Dufresne M."/>
            <person name="Freitag M."/>
            <person name="Grabherr M."/>
            <person name="Henrissat B."/>
            <person name="Houterman P.M."/>
            <person name="Kang S."/>
            <person name="Shim W.B."/>
            <person name="Woloshuk C."/>
            <person name="Xie X."/>
            <person name="Xu J.R."/>
            <person name="Antoniw J."/>
            <person name="Baker S.E."/>
            <person name="Bluhm B.H."/>
            <person name="Breakspear A."/>
            <person name="Brown D.W."/>
            <person name="Butchko R.A."/>
            <person name="Chapman S."/>
            <person name="Coulson R."/>
            <person name="Coutinho P.M."/>
            <person name="Danchin E.G."/>
            <person name="Diener A."/>
            <person name="Gale L.R."/>
            <person name="Gardiner D.M."/>
            <person name="Goff S."/>
            <person name="Hammond-Kosack K.E."/>
            <person name="Hilburn K."/>
            <person name="Hua-Van A."/>
            <person name="Jonkers W."/>
            <person name="Kazan K."/>
            <person name="Kodira C.D."/>
            <person name="Koehrsen M."/>
            <person name="Kumar L."/>
            <person name="Lee Y.H."/>
            <person name="Li L."/>
            <person name="Manners J.M."/>
            <person name="Miranda-Saavedra D."/>
            <person name="Mukherjee M."/>
            <person name="Park G."/>
            <person name="Park J."/>
            <person name="Park S.Y."/>
            <person name="Proctor R.H."/>
            <person name="Regev A."/>
            <person name="Ruiz-Roldan M.C."/>
            <person name="Sain D."/>
            <person name="Sakthikumar S."/>
            <person name="Sykes S."/>
            <person name="Schwartz D.C."/>
            <person name="Turgeon B.G."/>
            <person name="Wapinski I."/>
            <person name="Yoder O."/>
            <person name="Young S."/>
            <person name="Zeng Q."/>
            <person name="Zhou S."/>
            <person name="Galagan J."/>
            <person name="Cuomo C.A."/>
            <person name="Kistler H.C."/>
            <person name="Rep M."/>
        </authorList>
    </citation>
    <scope>NUCLEOTIDE SEQUENCE [LARGE SCALE GENOMIC DNA]</scope>
    <source>
        <strain evidence="3">M3125 / FGSC 7600</strain>
    </source>
</reference>
<gene>
    <name evidence="2" type="ORF">FVEG_15899</name>
</gene>
<organism evidence="2 3">
    <name type="scientific">Gibberella moniliformis (strain M3125 / FGSC 7600)</name>
    <name type="common">Maize ear and stalk rot fungus</name>
    <name type="synonym">Fusarium verticillioides</name>
    <dbReference type="NCBI Taxonomy" id="334819"/>
    <lineage>
        <taxon>Eukaryota</taxon>
        <taxon>Fungi</taxon>
        <taxon>Dikarya</taxon>
        <taxon>Ascomycota</taxon>
        <taxon>Pezizomycotina</taxon>
        <taxon>Sordariomycetes</taxon>
        <taxon>Hypocreomycetidae</taxon>
        <taxon>Hypocreales</taxon>
        <taxon>Nectriaceae</taxon>
        <taxon>Fusarium</taxon>
        <taxon>Fusarium fujikuroi species complex</taxon>
    </lineage>
</organism>
<dbReference type="Proteomes" id="UP000009096">
    <property type="component" value="Chromosome 7"/>
</dbReference>
<accession>W7M339</accession>
<proteinExistence type="predicted"/>
<evidence type="ECO:0000256" key="1">
    <source>
        <dbReference type="SAM" id="MobiDB-lite"/>
    </source>
</evidence>
<feature type="region of interest" description="Disordered" evidence="1">
    <location>
        <begin position="196"/>
        <end position="217"/>
    </location>
</feature>
<dbReference type="KEGG" id="fvr:FVEG_15899"/>
<evidence type="ECO:0000313" key="2">
    <source>
        <dbReference type="EMBL" id="EWG45968.1"/>
    </source>
</evidence>
<dbReference type="AlphaFoldDB" id="W7M339"/>
<protein>
    <submittedName>
        <fullName evidence="2">Uncharacterized protein</fullName>
    </submittedName>
</protein>
<sequence length="217" mass="23704">MRNVKKAFAAASNCFLRFSQNNITHSHLRKTISTVQFLFTYSSMISRRGPITRAPRQRSSQRSQTPQNGTPGNVFCQGQARLGILLQGEQRTPLVTPDAHSKGSDLEQAPSADADGGCCPSCGRGTSDVGLGNVPETSPIPDALLSNIFKVRNEAGEAATKYINERIRKDKGCTRVSSSLNADLPEEFRRIWRNEGRGPDFVTDEPLERAASVSPRA</sequence>
<dbReference type="RefSeq" id="XP_018752159.1">
    <property type="nucleotide sequence ID" value="XM_018905128.1"/>
</dbReference>
<name>W7M339_GIBM7</name>
<dbReference type="VEuPathDB" id="FungiDB:FVEG_15899"/>
<feature type="region of interest" description="Disordered" evidence="1">
    <location>
        <begin position="50"/>
        <end position="74"/>
    </location>
</feature>
<evidence type="ECO:0000313" key="3">
    <source>
        <dbReference type="Proteomes" id="UP000009096"/>
    </source>
</evidence>
<dbReference type="GeneID" id="30072775"/>
<dbReference type="EMBL" id="DS022249">
    <property type="protein sequence ID" value="EWG45968.1"/>
    <property type="molecule type" value="Genomic_DNA"/>
</dbReference>